<dbReference type="Proteomes" id="UP000318437">
    <property type="component" value="Unassembled WGS sequence"/>
</dbReference>
<evidence type="ECO:0000256" key="2">
    <source>
        <dbReference type="SAM" id="SignalP"/>
    </source>
</evidence>
<keyword evidence="2" id="KW-0732">Signal</keyword>
<organism evidence="3 4">
    <name type="scientific">Bythopirellula polymerisocia</name>
    <dbReference type="NCBI Taxonomy" id="2528003"/>
    <lineage>
        <taxon>Bacteria</taxon>
        <taxon>Pseudomonadati</taxon>
        <taxon>Planctomycetota</taxon>
        <taxon>Planctomycetia</taxon>
        <taxon>Pirellulales</taxon>
        <taxon>Lacipirellulaceae</taxon>
        <taxon>Bythopirellula</taxon>
    </lineage>
</organism>
<dbReference type="AlphaFoldDB" id="A0A5C6CN04"/>
<reference evidence="3 4" key="1">
    <citation type="submission" date="2019-02" db="EMBL/GenBank/DDBJ databases">
        <title>Deep-cultivation of Planctomycetes and their phenomic and genomic characterization uncovers novel biology.</title>
        <authorList>
            <person name="Wiegand S."/>
            <person name="Jogler M."/>
            <person name="Boedeker C."/>
            <person name="Pinto D."/>
            <person name="Vollmers J."/>
            <person name="Rivas-Marin E."/>
            <person name="Kohn T."/>
            <person name="Peeters S.H."/>
            <person name="Heuer A."/>
            <person name="Rast P."/>
            <person name="Oberbeckmann S."/>
            <person name="Bunk B."/>
            <person name="Jeske O."/>
            <person name="Meyerdierks A."/>
            <person name="Storesund J.E."/>
            <person name="Kallscheuer N."/>
            <person name="Luecker S."/>
            <person name="Lage O.M."/>
            <person name="Pohl T."/>
            <person name="Merkel B.J."/>
            <person name="Hornburger P."/>
            <person name="Mueller R.-W."/>
            <person name="Bruemmer F."/>
            <person name="Labrenz M."/>
            <person name="Spormann A.M."/>
            <person name="Op Den Camp H."/>
            <person name="Overmann J."/>
            <person name="Amann R."/>
            <person name="Jetten M.S.M."/>
            <person name="Mascher T."/>
            <person name="Medema M.H."/>
            <person name="Devos D.P."/>
            <person name="Kaster A.-K."/>
            <person name="Ovreas L."/>
            <person name="Rohde M."/>
            <person name="Galperin M.Y."/>
            <person name="Jogler C."/>
        </authorList>
    </citation>
    <scope>NUCLEOTIDE SEQUENCE [LARGE SCALE GENOMIC DNA]</scope>
    <source>
        <strain evidence="3 4">Pla144</strain>
    </source>
</reference>
<feature type="signal peptide" evidence="2">
    <location>
        <begin position="1"/>
        <end position="21"/>
    </location>
</feature>
<gene>
    <name evidence="3" type="ORF">Pla144_33600</name>
</gene>
<evidence type="ECO:0000313" key="4">
    <source>
        <dbReference type="Proteomes" id="UP000318437"/>
    </source>
</evidence>
<feature type="chain" id="PRO_5022753134" evidence="2">
    <location>
        <begin position="22"/>
        <end position="467"/>
    </location>
</feature>
<feature type="region of interest" description="Disordered" evidence="1">
    <location>
        <begin position="133"/>
        <end position="154"/>
    </location>
</feature>
<accession>A0A5C6CN04</accession>
<dbReference type="EMBL" id="SJPS01000005">
    <property type="protein sequence ID" value="TWU24476.1"/>
    <property type="molecule type" value="Genomic_DNA"/>
</dbReference>
<protein>
    <submittedName>
        <fullName evidence="3">Uncharacterized protein</fullName>
    </submittedName>
</protein>
<evidence type="ECO:0000313" key="3">
    <source>
        <dbReference type="EMBL" id="TWU24476.1"/>
    </source>
</evidence>
<sequence precursor="true">MLVIACTVMLLASGCAGPWHARQDVRSSAVAHDEVAPPKVATASPSQESAALRIDPYTSLAKHETPADPAQETALNIFLSEVRSNIALDATAEAQLRKELLQSRQDEWPMVLRQFRSALNYRQELLAREARQLTVPPDSHSRSISPITHDPITHQTTLNPATMQLEQLRTELAQERQTQFANHQRPVQPQVAEPSASLPIQNAILANHTTALPNTQQSSAIEPAGHTTAVKPAQLAWQDHLTDAITAMQQEVKPLPGSTDELQEHMRLRMLLLTAGREEDSLEPIPGASASEQDYWSKQLFAISALLDSERQPDMKQRAAGALVHLDQARARLGELASLQVRNLTFADSVDGYGLYEPHADTRFKPGDQVTLYTEVENFRSESTKKGFRTSLATSYEVVDPHGRHVEGAQFPEVEDICQNLRHDFHMQYGLALPTRIYPGSYELRLTITDQLSNKIGHSTIPFEIIE</sequence>
<evidence type="ECO:0000256" key="1">
    <source>
        <dbReference type="SAM" id="MobiDB-lite"/>
    </source>
</evidence>
<name>A0A5C6CN04_9BACT</name>
<comment type="caution">
    <text evidence="3">The sequence shown here is derived from an EMBL/GenBank/DDBJ whole genome shotgun (WGS) entry which is preliminary data.</text>
</comment>
<proteinExistence type="predicted"/>
<keyword evidence="4" id="KW-1185">Reference proteome</keyword>